<dbReference type="OrthoDB" id="206689at2759"/>
<evidence type="ECO:0000313" key="2">
    <source>
        <dbReference type="Proteomes" id="UP001152888"/>
    </source>
</evidence>
<dbReference type="Proteomes" id="UP001152888">
    <property type="component" value="Unassembled WGS sequence"/>
</dbReference>
<gene>
    <name evidence="1" type="ORF">ACAOBT_LOCUS400</name>
</gene>
<keyword evidence="2" id="KW-1185">Reference proteome</keyword>
<name>A0A9P0JHD5_ACAOB</name>
<dbReference type="EMBL" id="CAKOFQ010006653">
    <property type="protein sequence ID" value="CAH1954169.1"/>
    <property type="molecule type" value="Genomic_DNA"/>
</dbReference>
<protein>
    <submittedName>
        <fullName evidence="1">Uncharacterized protein</fullName>
    </submittedName>
</protein>
<comment type="caution">
    <text evidence="1">The sequence shown here is derived from an EMBL/GenBank/DDBJ whole genome shotgun (WGS) entry which is preliminary data.</text>
</comment>
<accession>A0A9P0JHD5</accession>
<organism evidence="1 2">
    <name type="scientific">Acanthoscelides obtectus</name>
    <name type="common">Bean weevil</name>
    <name type="synonym">Bruchus obtectus</name>
    <dbReference type="NCBI Taxonomy" id="200917"/>
    <lineage>
        <taxon>Eukaryota</taxon>
        <taxon>Metazoa</taxon>
        <taxon>Ecdysozoa</taxon>
        <taxon>Arthropoda</taxon>
        <taxon>Hexapoda</taxon>
        <taxon>Insecta</taxon>
        <taxon>Pterygota</taxon>
        <taxon>Neoptera</taxon>
        <taxon>Endopterygota</taxon>
        <taxon>Coleoptera</taxon>
        <taxon>Polyphaga</taxon>
        <taxon>Cucujiformia</taxon>
        <taxon>Chrysomeloidea</taxon>
        <taxon>Chrysomelidae</taxon>
        <taxon>Bruchinae</taxon>
        <taxon>Bruchini</taxon>
        <taxon>Acanthoscelides</taxon>
    </lineage>
</organism>
<evidence type="ECO:0000313" key="1">
    <source>
        <dbReference type="EMBL" id="CAH1954169.1"/>
    </source>
</evidence>
<dbReference type="AlphaFoldDB" id="A0A9P0JHD5"/>
<reference evidence="1" key="1">
    <citation type="submission" date="2022-03" db="EMBL/GenBank/DDBJ databases">
        <authorList>
            <person name="Sayadi A."/>
        </authorList>
    </citation>
    <scope>NUCLEOTIDE SEQUENCE</scope>
</reference>
<proteinExistence type="predicted"/>
<sequence length="86" mass="10045">MIKQLKALGKEHINHKGNPLKILCFSKVSEERRRFLLKQIKQKIHNCYYRYYASYLTKSTTKVSLITIHLTPTLKNTTIAVAAKIR</sequence>